<name>V4A9F2_LOTGI</name>
<reference evidence="2 3" key="1">
    <citation type="journal article" date="2013" name="Nature">
        <title>Insights into bilaterian evolution from three spiralian genomes.</title>
        <authorList>
            <person name="Simakov O."/>
            <person name="Marletaz F."/>
            <person name="Cho S.J."/>
            <person name="Edsinger-Gonzales E."/>
            <person name="Havlak P."/>
            <person name="Hellsten U."/>
            <person name="Kuo D.H."/>
            <person name="Larsson T."/>
            <person name="Lv J."/>
            <person name="Arendt D."/>
            <person name="Savage R."/>
            <person name="Osoegawa K."/>
            <person name="de Jong P."/>
            <person name="Grimwood J."/>
            <person name="Chapman J.A."/>
            <person name="Shapiro H."/>
            <person name="Aerts A."/>
            <person name="Otillar R.P."/>
            <person name="Terry A.Y."/>
            <person name="Boore J.L."/>
            <person name="Grigoriev I.V."/>
            <person name="Lindberg D.R."/>
            <person name="Seaver E.C."/>
            <person name="Weisblat D.A."/>
            <person name="Putnam N.H."/>
            <person name="Rokhsar D.S."/>
        </authorList>
    </citation>
    <scope>NUCLEOTIDE SEQUENCE [LARGE SCALE GENOMIC DNA]</scope>
</reference>
<dbReference type="AlphaFoldDB" id="V4A9F2"/>
<evidence type="ECO:0000313" key="3">
    <source>
        <dbReference type="Proteomes" id="UP000030746"/>
    </source>
</evidence>
<dbReference type="Pfam" id="PF07224">
    <property type="entry name" value="Chlorophyllase"/>
    <property type="match status" value="1"/>
</dbReference>
<dbReference type="SUPFAM" id="SSF53474">
    <property type="entry name" value="alpha/beta-Hydrolases"/>
    <property type="match status" value="1"/>
</dbReference>
<dbReference type="OMA" id="NGMPALM"/>
<dbReference type="HOGENOM" id="CLU_909875_0_0_1"/>
<dbReference type="Gene3D" id="3.40.50.1820">
    <property type="entry name" value="alpha/beta hydrolase"/>
    <property type="match status" value="1"/>
</dbReference>
<dbReference type="CTD" id="20239415"/>
<dbReference type="InterPro" id="IPR029058">
    <property type="entry name" value="AB_hydrolase_fold"/>
</dbReference>
<dbReference type="KEGG" id="lgi:LOTGIDRAFT_163441"/>
<keyword evidence="3" id="KW-1185">Reference proteome</keyword>
<feature type="signal peptide" evidence="1">
    <location>
        <begin position="1"/>
        <end position="17"/>
    </location>
</feature>
<organism evidence="2 3">
    <name type="scientific">Lottia gigantea</name>
    <name type="common">Giant owl limpet</name>
    <dbReference type="NCBI Taxonomy" id="225164"/>
    <lineage>
        <taxon>Eukaryota</taxon>
        <taxon>Metazoa</taxon>
        <taxon>Spiralia</taxon>
        <taxon>Lophotrochozoa</taxon>
        <taxon>Mollusca</taxon>
        <taxon>Gastropoda</taxon>
        <taxon>Patellogastropoda</taxon>
        <taxon>Lottioidea</taxon>
        <taxon>Lottiidae</taxon>
        <taxon>Lottia</taxon>
    </lineage>
</organism>
<keyword evidence="1" id="KW-0732">Signal</keyword>
<dbReference type="PANTHER" id="PTHR33428:SF14">
    <property type="entry name" value="CARBOXYLESTERASE TYPE B DOMAIN-CONTAINING PROTEIN"/>
    <property type="match status" value="1"/>
</dbReference>
<dbReference type="InterPro" id="IPR017395">
    <property type="entry name" value="Chlorophyllase-like"/>
</dbReference>
<dbReference type="RefSeq" id="XP_009057763.1">
    <property type="nucleotide sequence ID" value="XM_009059515.1"/>
</dbReference>
<dbReference type="PANTHER" id="PTHR33428">
    <property type="entry name" value="CHLOROPHYLLASE-2, CHLOROPLASTIC"/>
    <property type="match status" value="1"/>
</dbReference>
<feature type="chain" id="PRO_5004716965" description="Chlorophyllase" evidence="1">
    <location>
        <begin position="18"/>
        <end position="325"/>
    </location>
</feature>
<accession>V4A9F2</accession>
<proteinExistence type="predicted"/>
<sequence>MLFLIVSFSLIFTFAFSAGIPYVDKGYPYIDGHLPTKTFDITERGDKSPLHSVAFIPTDPGVYGIFFFIGGMDSLIAAETYTNYLGRIAGHGFVTIGVDVGFPVEAKNHKTVLNNLNLRDFADDFIKQYHWLEGNLNRIIENKTKGVSVDWNYSVIGSHSAGADGVLLMTERNNTIAKAVVYYEPFSYKFSNPINFTMPALIIGTKFAEEHQGLFPPCIIPGYGFNHFYDYWRNSERFLIEVKNFGHCDILDDDIRLFCDSKHICLTGNSSNINLYHDFAQGVTSSFLVYSLYGYKNDLMYLTDAKKMPIEVETLKYNLTSAIFP</sequence>
<dbReference type="Proteomes" id="UP000030746">
    <property type="component" value="Unassembled WGS sequence"/>
</dbReference>
<protein>
    <recommendedName>
        <fullName evidence="4">Chlorophyllase</fullName>
    </recommendedName>
</protein>
<dbReference type="EMBL" id="KB202237">
    <property type="protein sequence ID" value="ESO91710.1"/>
    <property type="molecule type" value="Genomic_DNA"/>
</dbReference>
<gene>
    <name evidence="2" type="ORF">LOTGIDRAFT_163441</name>
</gene>
<dbReference type="ESTHER" id="lotgi-v4a9f2">
    <property type="family name" value="Chlorophyllase_Plant"/>
</dbReference>
<dbReference type="STRING" id="225164.V4A9F2"/>
<dbReference type="OrthoDB" id="2093222at2759"/>
<dbReference type="GeneID" id="20239415"/>
<evidence type="ECO:0000256" key="1">
    <source>
        <dbReference type="SAM" id="SignalP"/>
    </source>
</evidence>
<evidence type="ECO:0008006" key="4">
    <source>
        <dbReference type="Google" id="ProtNLM"/>
    </source>
</evidence>
<evidence type="ECO:0000313" key="2">
    <source>
        <dbReference type="EMBL" id="ESO91710.1"/>
    </source>
</evidence>